<dbReference type="FunCoup" id="D8QQ92">
    <property type="interactions" value="278"/>
</dbReference>
<name>D8QQ92_SELML</name>
<protein>
    <recommendedName>
        <fullName evidence="3">J domain-containing protein</fullName>
    </recommendedName>
</protein>
<dbReference type="AlphaFoldDB" id="D8QQ92"/>
<evidence type="ECO:0000313" key="2">
    <source>
        <dbReference type="Proteomes" id="UP000001514"/>
    </source>
</evidence>
<dbReference type="PANTHER" id="PTHR44579">
    <property type="entry name" value="OS01G0730500 PROTEIN"/>
    <property type="match status" value="1"/>
</dbReference>
<gene>
    <name evidence="1" type="ORF">SELMODRAFT_73652</name>
</gene>
<dbReference type="SUPFAM" id="SSF46565">
    <property type="entry name" value="Chaperone J-domain"/>
    <property type="match status" value="1"/>
</dbReference>
<dbReference type="HOGENOM" id="CLU_081694_0_0_1"/>
<dbReference type="Gene3D" id="1.10.287.110">
    <property type="entry name" value="DnaJ domain"/>
    <property type="match status" value="1"/>
</dbReference>
<dbReference type="Proteomes" id="UP000001514">
    <property type="component" value="Unassembled WGS sequence"/>
</dbReference>
<dbReference type="SUPFAM" id="SSF54862">
    <property type="entry name" value="4Fe-4S ferredoxins"/>
    <property type="match status" value="1"/>
</dbReference>
<dbReference type="Pfam" id="PF13370">
    <property type="entry name" value="Fer4_13"/>
    <property type="match status" value="1"/>
</dbReference>
<reference evidence="1 2" key="1">
    <citation type="journal article" date="2011" name="Science">
        <title>The Selaginella genome identifies genetic changes associated with the evolution of vascular plants.</title>
        <authorList>
            <person name="Banks J.A."/>
            <person name="Nishiyama T."/>
            <person name="Hasebe M."/>
            <person name="Bowman J.L."/>
            <person name="Gribskov M."/>
            <person name="dePamphilis C."/>
            <person name="Albert V.A."/>
            <person name="Aono N."/>
            <person name="Aoyama T."/>
            <person name="Ambrose B.A."/>
            <person name="Ashton N.W."/>
            <person name="Axtell M.J."/>
            <person name="Barker E."/>
            <person name="Barker M.S."/>
            <person name="Bennetzen J.L."/>
            <person name="Bonawitz N.D."/>
            <person name="Chapple C."/>
            <person name="Cheng C."/>
            <person name="Correa L.G."/>
            <person name="Dacre M."/>
            <person name="DeBarry J."/>
            <person name="Dreyer I."/>
            <person name="Elias M."/>
            <person name="Engstrom E.M."/>
            <person name="Estelle M."/>
            <person name="Feng L."/>
            <person name="Finet C."/>
            <person name="Floyd S.K."/>
            <person name="Frommer W.B."/>
            <person name="Fujita T."/>
            <person name="Gramzow L."/>
            <person name="Gutensohn M."/>
            <person name="Harholt J."/>
            <person name="Hattori M."/>
            <person name="Heyl A."/>
            <person name="Hirai T."/>
            <person name="Hiwatashi Y."/>
            <person name="Ishikawa M."/>
            <person name="Iwata M."/>
            <person name="Karol K.G."/>
            <person name="Koehler B."/>
            <person name="Kolukisaoglu U."/>
            <person name="Kubo M."/>
            <person name="Kurata T."/>
            <person name="Lalonde S."/>
            <person name="Li K."/>
            <person name="Li Y."/>
            <person name="Litt A."/>
            <person name="Lyons E."/>
            <person name="Manning G."/>
            <person name="Maruyama T."/>
            <person name="Michael T.P."/>
            <person name="Mikami K."/>
            <person name="Miyazaki S."/>
            <person name="Morinaga S."/>
            <person name="Murata T."/>
            <person name="Mueller-Roeber B."/>
            <person name="Nelson D.R."/>
            <person name="Obara M."/>
            <person name="Oguri Y."/>
            <person name="Olmstead R.G."/>
            <person name="Onodera N."/>
            <person name="Petersen B.L."/>
            <person name="Pils B."/>
            <person name="Prigge M."/>
            <person name="Rensing S.A."/>
            <person name="Riano-Pachon D.M."/>
            <person name="Roberts A.W."/>
            <person name="Sato Y."/>
            <person name="Scheller H.V."/>
            <person name="Schulz B."/>
            <person name="Schulz C."/>
            <person name="Shakirov E.V."/>
            <person name="Shibagaki N."/>
            <person name="Shinohara N."/>
            <person name="Shippen D.E."/>
            <person name="Soerensen I."/>
            <person name="Sotooka R."/>
            <person name="Sugimoto N."/>
            <person name="Sugita M."/>
            <person name="Sumikawa N."/>
            <person name="Tanurdzic M."/>
            <person name="Theissen G."/>
            <person name="Ulvskov P."/>
            <person name="Wakazuki S."/>
            <person name="Weng J.K."/>
            <person name="Willats W.W."/>
            <person name="Wipf D."/>
            <person name="Wolf P.G."/>
            <person name="Yang L."/>
            <person name="Zimmer A.D."/>
            <person name="Zhu Q."/>
            <person name="Mitros T."/>
            <person name="Hellsten U."/>
            <person name="Loque D."/>
            <person name="Otillar R."/>
            <person name="Salamov A."/>
            <person name="Schmutz J."/>
            <person name="Shapiro H."/>
            <person name="Lindquist E."/>
            <person name="Lucas S."/>
            <person name="Rokhsar D."/>
            <person name="Grigoriev I.V."/>
        </authorList>
    </citation>
    <scope>NUCLEOTIDE SEQUENCE [LARGE SCALE GENOMIC DNA]</scope>
</reference>
<evidence type="ECO:0000313" key="1">
    <source>
        <dbReference type="EMBL" id="EFJ38420.1"/>
    </source>
</evidence>
<dbReference type="InParanoid" id="D8QQ92"/>
<dbReference type="InterPro" id="IPR001623">
    <property type="entry name" value="DnaJ_domain"/>
</dbReference>
<dbReference type="CDD" id="cd06257">
    <property type="entry name" value="DnaJ"/>
    <property type="match status" value="1"/>
</dbReference>
<dbReference type="PANTHER" id="PTHR44579:SF4">
    <property type="entry name" value="J DOMAIN-CONTAINING PROTEIN"/>
    <property type="match status" value="1"/>
</dbReference>
<sequence length="210" mass="23638">MRSAAPHEILGLSAARGFGLDDVKAAFRSKVKEYHPDVYRGAEDPEAITQCLIRAYEVSTSFVHSLERVFLIEPRSLDPFQEPEGEANDIFVNELLCIGKGCPYSCVERAPSVFRYNPETGRAQAVVQGRSGDYSVQLAVGQCPRNCIHYVTEEQGKVLRDLLHRASIDPYNSNDFTTIQGLIARAAYENGRYRGPKRKPKRSDKMVDYY</sequence>
<dbReference type="Gene3D" id="3.30.70.20">
    <property type="match status" value="1"/>
</dbReference>
<keyword evidence="2" id="KW-1185">Reference proteome</keyword>
<dbReference type="STRING" id="88036.D8QQ92"/>
<dbReference type="KEGG" id="smo:SELMODRAFT_73652"/>
<dbReference type="EMBL" id="GL377565">
    <property type="protein sequence ID" value="EFJ38420.1"/>
    <property type="molecule type" value="Genomic_DNA"/>
</dbReference>
<accession>D8QQ92</accession>
<dbReference type="OMA" id="AYEMLCD"/>
<dbReference type="Gramene" id="EFJ38420">
    <property type="protein sequence ID" value="EFJ38420"/>
    <property type="gene ID" value="SELMODRAFT_73652"/>
</dbReference>
<dbReference type="eggNOG" id="KOG0716">
    <property type="taxonomic scope" value="Eukaryota"/>
</dbReference>
<proteinExistence type="predicted"/>
<dbReference type="InterPro" id="IPR036869">
    <property type="entry name" value="J_dom_sf"/>
</dbReference>
<organism evidence="2">
    <name type="scientific">Selaginella moellendorffii</name>
    <name type="common">Spikemoss</name>
    <dbReference type="NCBI Taxonomy" id="88036"/>
    <lineage>
        <taxon>Eukaryota</taxon>
        <taxon>Viridiplantae</taxon>
        <taxon>Streptophyta</taxon>
        <taxon>Embryophyta</taxon>
        <taxon>Tracheophyta</taxon>
        <taxon>Lycopodiopsida</taxon>
        <taxon>Selaginellales</taxon>
        <taxon>Selaginellaceae</taxon>
        <taxon>Selaginella</taxon>
    </lineage>
</organism>
<evidence type="ECO:0008006" key="3">
    <source>
        <dbReference type="Google" id="ProtNLM"/>
    </source>
</evidence>